<dbReference type="EMBL" id="JAQMWT010000038">
    <property type="protein sequence ID" value="KAJ8612913.1"/>
    <property type="molecule type" value="Genomic_DNA"/>
</dbReference>
<sequence length="82" mass="9279">MRPTSPRRRKDDSDTIASLAPIQKKVLEHYSLHWHSRIDEDLHIKSVVEYLARSDMIAPADVEAAVDALTADGLIYSTFDDN</sequence>
<dbReference type="Pfam" id="PF08784">
    <property type="entry name" value="RPA_C"/>
    <property type="match status" value="1"/>
</dbReference>
<dbReference type="InterPro" id="IPR014892">
    <property type="entry name" value="RPA_C"/>
</dbReference>
<dbReference type="AlphaFoldDB" id="A0AAD7UPW1"/>
<dbReference type="Gene3D" id="1.10.10.10">
    <property type="entry name" value="Winged helix-like DNA-binding domain superfamily/Winged helix DNA-binding domain"/>
    <property type="match status" value="1"/>
</dbReference>
<evidence type="ECO:0000313" key="2">
    <source>
        <dbReference type="EMBL" id="KAJ8612913.1"/>
    </source>
</evidence>
<evidence type="ECO:0000313" key="3">
    <source>
        <dbReference type="Proteomes" id="UP001230188"/>
    </source>
</evidence>
<feature type="domain" description="Replication protein A C-terminal" evidence="1">
    <location>
        <begin position="16"/>
        <end position="82"/>
    </location>
</feature>
<name>A0AAD7UPW1_9STRA</name>
<dbReference type="InterPro" id="IPR036388">
    <property type="entry name" value="WH-like_DNA-bd_sf"/>
</dbReference>
<dbReference type="Proteomes" id="UP001230188">
    <property type="component" value="Unassembled WGS sequence"/>
</dbReference>
<proteinExistence type="predicted"/>
<protein>
    <recommendedName>
        <fullName evidence="1">Replication protein A C-terminal domain-containing protein</fullName>
    </recommendedName>
</protein>
<accession>A0AAD7UPW1</accession>
<organism evidence="2 3">
    <name type="scientific">Chrysophaeum taylorii</name>
    <dbReference type="NCBI Taxonomy" id="2483200"/>
    <lineage>
        <taxon>Eukaryota</taxon>
        <taxon>Sar</taxon>
        <taxon>Stramenopiles</taxon>
        <taxon>Ochrophyta</taxon>
        <taxon>Pelagophyceae</taxon>
        <taxon>Pelagomonadales</taxon>
        <taxon>Pelagomonadaceae</taxon>
        <taxon>Chrysophaeum</taxon>
    </lineage>
</organism>
<gene>
    <name evidence="2" type="ORF">CTAYLR_006181</name>
</gene>
<comment type="caution">
    <text evidence="2">The sequence shown here is derived from an EMBL/GenBank/DDBJ whole genome shotgun (WGS) entry which is preliminary data.</text>
</comment>
<reference evidence="2" key="1">
    <citation type="submission" date="2023-01" db="EMBL/GenBank/DDBJ databases">
        <title>Metagenome sequencing of chrysophaentin producing Chrysophaeum taylorii.</title>
        <authorList>
            <person name="Davison J."/>
            <person name="Bewley C."/>
        </authorList>
    </citation>
    <scope>NUCLEOTIDE SEQUENCE</scope>
    <source>
        <strain evidence="2">NIES-1699</strain>
    </source>
</reference>
<evidence type="ECO:0000259" key="1">
    <source>
        <dbReference type="Pfam" id="PF08784"/>
    </source>
</evidence>
<keyword evidence="3" id="KW-1185">Reference proteome</keyword>